<feature type="transmembrane region" description="Helical" evidence="6">
    <location>
        <begin position="111"/>
        <end position="129"/>
    </location>
</feature>
<keyword evidence="3 6" id="KW-0812">Transmembrane</keyword>
<sequence length="228" mass="24951">MSELYPIRNKGLLVKSGITLLLVISVFFLHSIPALSRLGLGWTAFLGVLLLLILYDTQELEAIFARVEWSTLLFFASLFILMEALSRLGLIGWIGDQTELVIKSVGPEAKLATAIILILWVSAIASAFVDNLPLTTMMIRIAVDLSKNSELQLPLQPLVWALSFGACLGGNGSLFGSSSNIVCAGIAEQHGYRFTFLQFMKVGGPVMITTLIIISVYLVICHVVLDWH</sequence>
<evidence type="ECO:0000256" key="3">
    <source>
        <dbReference type="ARBA" id="ARBA00022692"/>
    </source>
</evidence>
<feature type="transmembrane region" description="Helical" evidence="6">
    <location>
        <begin position="12"/>
        <end position="32"/>
    </location>
</feature>
<feature type="transmembrane region" description="Helical" evidence="6">
    <location>
        <begin position="38"/>
        <end position="55"/>
    </location>
</feature>
<evidence type="ECO:0000259" key="7">
    <source>
        <dbReference type="Pfam" id="PF03600"/>
    </source>
</evidence>
<proteinExistence type="predicted"/>
<name>A0ABQ9JN49_9CUCU</name>
<keyword evidence="5 6" id="KW-0472">Membrane</keyword>
<dbReference type="Pfam" id="PF03600">
    <property type="entry name" value="CitMHS"/>
    <property type="match status" value="1"/>
</dbReference>
<evidence type="ECO:0000256" key="4">
    <source>
        <dbReference type="ARBA" id="ARBA00022989"/>
    </source>
</evidence>
<keyword evidence="4 6" id="KW-1133">Transmembrane helix</keyword>
<dbReference type="Proteomes" id="UP001162164">
    <property type="component" value="Unassembled WGS sequence"/>
</dbReference>
<dbReference type="InterPro" id="IPR051475">
    <property type="entry name" value="Diverse_Ion_Transporter"/>
</dbReference>
<organism evidence="8 9">
    <name type="scientific">Molorchus minor</name>
    <dbReference type="NCBI Taxonomy" id="1323400"/>
    <lineage>
        <taxon>Eukaryota</taxon>
        <taxon>Metazoa</taxon>
        <taxon>Ecdysozoa</taxon>
        <taxon>Arthropoda</taxon>
        <taxon>Hexapoda</taxon>
        <taxon>Insecta</taxon>
        <taxon>Pterygota</taxon>
        <taxon>Neoptera</taxon>
        <taxon>Endopterygota</taxon>
        <taxon>Coleoptera</taxon>
        <taxon>Polyphaga</taxon>
        <taxon>Cucujiformia</taxon>
        <taxon>Chrysomeloidea</taxon>
        <taxon>Cerambycidae</taxon>
        <taxon>Lamiinae</taxon>
        <taxon>Monochamini</taxon>
        <taxon>Molorchus</taxon>
    </lineage>
</organism>
<evidence type="ECO:0000256" key="5">
    <source>
        <dbReference type="ARBA" id="ARBA00023136"/>
    </source>
</evidence>
<keyword evidence="2" id="KW-0813">Transport</keyword>
<protein>
    <recommendedName>
        <fullName evidence="7">Citrate transporter-like domain-containing protein</fullName>
    </recommendedName>
</protein>
<evidence type="ECO:0000313" key="9">
    <source>
        <dbReference type="Proteomes" id="UP001162164"/>
    </source>
</evidence>
<reference evidence="8" key="1">
    <citation type="journal article" date="2023" name="Insect Mol. Biol.">
        <title>Genome sequencing provides insights into the evolution of gene families encoding plant cell wall-degrading enzymes in longhorned beetles.</title>
        <authorList>
            <person name="Shin N.R."/>
            <person name="Okamura Y."/>
            <person name="Kirsch R."/>
            <person name="Pauchet Y."/>
        </authorList>
    </citation>
    <scope>NUCLEOTIDE SEQUENCE</scope>
    <source>
        <strain evidence="8">MMC_N1</strain>
    </source>
</reference>
<dbReference type="PANTHER" id="PTHR43568:SF1">
    <property type="entry name" value="P PROTEIN"/>
    <property type="match status" value="1"/>
</dbReference>
<feature type="domain" description="Citrate transporter-like" evidence="7">
    <location>
        <begin position="5"/>
        <end position="165"/>
    </location>
</feature>
<feature type="transmembrane region" description="Helical" evidence="6">
    <location>
        <begin position="202"/>
        <end position="225"/>
    </location>
</feature>
<gene>
    <name evidence="8" type="ORF">NQ317_015648</name>
</gene>
<feature type="transmembrane region" description="Helical" evidence="6">
    <location>
        <begin position="67"/>
        <end position="91"/>
    </location>
</feature>
<dbReference type="EMBL" id="JAPWTJ010000411">
    <property type="protein sequence ID" value="KAJ8978680.1"/>
    <property type="molecule type" value="Genomic_DNA"/>
</dbReference>
<comment type="caution">
    <text evidence="8">The sequence shown here is derived from an EMBL/GenBank/DDBJ whole genome shotgun (WGS) entry which is preliminary data.</text>
</comment>
<evidence type="ECO:0000256" key="6">
    <source>
        <dbReference type="SAM" id="Phobius"/>
    </source>
</evidence>
<evidence type="ECO:0000256" key="1">
    <source>
        <dbReference type="ARBA" id="ARBA00004141"/>
    </source>
</evidence>
<dbReference type="PANTHER" id="PTHR43568">
    <property type="entry name" value="P PROTEIN"/>
    <property type="match status" value="1"/>
</dbReference>
<evidence type="ECO:0000256" key="2">
    <source>
        <dbReference type="ARBA" id="ARBA00022448"/>
    </source>
</evidence>
<evidence type="ECO:0000313" key="8">
    <source>
        <dbReference type="EMBL" id="KAJ8978680.1"/>
    </source>
</evidence>
<keyword evidence="9" id="KW-1185">Reference proteome</keyword>
<dbReference type="InterPro" id="IPR004680">
    <property type="entry name" value="Cit_transptr-like_dom"/>
</dbReference>
<accession>A0ABQ9JN49</accession>
<comment type="subcellular location">
    <subcellularLocation>
        <location evidence="1">Membrane</location>
        <topology evidence="1">Multi-pass membrane protein</topology>
    </subcellularLocation>
</comment>